<organism evidence="15 16">
    <name type="scientific">Saccharomyces mikatae IFO 1815</name>
    <dbReference type="NCBI Taxonomy" id="226126"/>
    <lineage>
        <taxon>Eukaryota</taxon>
        <taxon>Fungi</taxon>
        <taxon>Dikarya</taxon>
        <taxon>Ascomycota</taxon>
        <taxon>Saccharomycotina</taxon>
        <taxon>Saccharomycetes</taxon>
        <taxon>Saccharomycetales</taxon>
        <taxon>Saccharomycetaceae</taxon>
        <taxon>Saccharomyces</taxon>
    </lineage>
</organism>
<evidence type="ECO:0000256" key="7">
    <source>
        <dbReference type="ARBA" id="ARBA00022741"/>
    </source>
</evidence>
<dbReference type="InterPro" id="IPR037013">
    <property type="entry name" value="GSH-S_sub-bd_sf"/>
</dbReference>
<dbReference type="Gene3D" id="3.40.50.1760">
    <property type="entry name" value="Glutathione synthase, substrate-binding domain superfamily, eukaryotic"/>
    <property type="match status" value="1"/>
</dbReference>
<feature type="binding site" evidence="11">
    <location>
        <position position="467"/>
    </location>
    <ligand>
        <name>substrate</name>
    </ligand>
</feature>
<dbReference type="GO" id="GO:0000287">
    <property type="term" value="F:magnesium ion binding"/>
    <property type="evidence" value="ECO:0007669"/>
    <property type="project" value="UniProtKB-UniRule"/>
</dbReference>
<proteinExistence type="inferred from homology"/>
<comment type="similarity">
    <text evidence="2 10">Belongs to the eukaryotic GSH synthase family.</text>
</comment>
<keyword evidence="6 10" id="KW-0479">Metal-binding</keyword>
<feature type="binding site" evidence="13">
    <location>
        <begin position="150"/>
        <end position="153"/>
    </location>
    <ligand>
        <name>substrate</name>
    </ligand>
</feature>
<feature type="binding site" evidence="11">
    <location>
        <begin position="415"/>
        <end position="418"/>
    </location>
    <ligand>
        <name>ATP</name>
        <dbReference type="ChEBI" id="CHEBI:30616"/>
    </ligand>
</feature>
<dbReference type="Gene3D" id="3.30.1490.80">
    <property type="match status" value="1"/>
</dbReference>
<comment type="cofactor">
    <cofactor evidence="10 12">
        <name>Mg(2+)</name>
        <dbReference type="ChEBI" id="CHEBI:18420"/>
    </cofactor>
    <text evidence="10 12">Binds 1 Mg(2+) ion per subunit.</text>
</comment>
<evidence type="ECO:0000256" key="4">
    <source>
        <dbReference type="ARBA" id="ARBA00022598"/>
    </source>
</evidence>
<comment type="pathway">
    <text evidence="1 10">Sulfur metabolism; glutathione biosynthesis; glutathione from L-cysteine and L-glutamate: step 2/2.</text>
</comment>
<protein>
    <recommendedName>
        <fullName evidence="10">Glutathione synthetase</fullName>
        <shortName evidence="10">GSH-S</shortName>
        <ecNumber evidence="10">6.3.2.3</ecNumber>
    </recommendedName>
</protein>
<dbReference type="AlphaFoldDB" id="A0AA35ISU2"/>
<name>A0AA35ISU2_SACMI</name>
<dbReference type="Pfam" id="PF03199">
    <property type="entry name" value="GSH_synthase"/>
    <property type="match status" value="1"/>
</dbReference>
<evidence type="ECO:0000256" key="13">
    <source>
        <dbReference type="PIRSR" id="PIRSR001558-3"/>
    </source>
</evidence>
<dbReference type="PANTHER" id="PTHR11130">
    <property type="entry name" value="GLUTATHIONE SYNTHETASE"/>
    <property type="match status" value="1"/>
</dbReference>
<evidence type="ECO:0000256" key="6">
    <source>
        <dbReference type="ARBA" id="ARBA00022723"/>
    </source>
</evidence>
<feature type="binding site" evidence="11">
    <location>
        <position position="324"/>
    </location>
    <ligand>
        <name>ATP</name>
        <dbReference type="ChEBI" id="CHEBI:30616"/>
    </ligand>
</feature>
<dbReference type="Gene3D" id="3.30.470.20">
    <property type="entry name" value="ATP-grasp fold, B domain"/>
    <property type="match status" value="1"/>
</dbReference>
<dbReference type="InterPro" id="IPR005615">
    <property type="entry name" value="Glutathione_synthase"/>
</dbReference>
<dbReference type="InterPro" id="IPR014042">
    <property type="entry name" value="Glutathione_synthase_a-hlx"/>
</dbReference>
<dbReference type="Gene3D" id="3.30.1490.50">
    <property type="match status" value="1"/>
</dbReference>
<dbReference type="GO" id="GO:0005524">
    <property type="term" value="F:ATP binding"/>
    <property type="evidence" value="ECO:0007669"/>
    <property type="project" value="UniProtKB-UniRule"/>
</dbReference>
<dbReference type="RefSeq" id="XP_056079397.1">
    <property type="nucleotide sequence ID" value="XM_056225594.1"/>
</dbReference>
<feature type="binding site" evidence="11">
    <location>
        <position position="475"/>
    </location>
    <ligand>
        <name>ATP</name>
        <dbReference type="ChEBI" id="CHEBI:30616"/>
    </ligand>
</feature>
<evidence type="ECO:0000256" key="5">
    <source>
        <dbReference type="ARBA" id="ARBA00022684"/>
    </source>
</evidence>
<gene>
    <name evidence="15" type="primary">SMKI15G1160</name>
    <name evidence="15" type="ORF">SMKI_15G1160</name>
</gene>
<dbReference type="InterPro" id="IPR016185">
    <property type="entry name" value="PreATP-grasp_dom_sf"/>
</dbReference>
<keyword evidence="7 10" id="KW-0547">Nucleotide-binding</keyword>
<evidence type="ECO:0000256" key="3">
    <source>
        <dbReference type="ARBA" id="ARBA00011738"/>
    </source>
</evidence>
<feature type="binding site" evidence="12">
    <location>
        <position position="146"/>
    </location>
    <ligand>
        <name>Mg(2+)</name>
        <dbReference type="ChEBI" id="CHEBI:18420"/>
    </ligand>
</feature>
<dbReference type="PANTHER" id="PTHR11130:SF0">
    <property type="entry name" value="GLUTATHIONE SYNTHETASE"/>
    <property type="match status" value="1"/>
</dbReference>
<feature type="binding site" evidence="13">
    <location>
        <begin position="228"/>
        <end position="230"/>
    </location>
    <ligand>
        <name>substrate</name>
    </ligand>
</feature>
<sequence length="491" mass="55888">MSHHSPPKNQIRELIEEINQWAIANGLAMYPPNFEANPSNASVSPVTIYPTPIPKRCFDEAVEIQPVFNELYARLAQDMAHPDSLLHKTTEALALSDPEFTGKLWSLYLKILKDVQKKRQTFKLGIFRSDYLIDKKNGSEQIKQVEFNTVSVSFAGLSEKVDRLHAYLNKANKYDLKGPFYNEQNMVISDSGYLLSMALAKAVESYTSQQISSTSSDPIVAFIVQRNERNVFDQKILELNLLEKFGIKSVRLTFDDVHDKMFTDNETGKLFVKDAEQEVAVVYYRTGYTTTDYTSEKDWEARLFLEKSFAIKAPDLLTQLSGSKKIQQLLTNKSVLGKYTCNPKKRDSLLKTFVKIYPLDDTELGREGKRLAFSDPSKYVLKPQREGGGNNVYKENIPNFLKGIEERHWDAYILMELIEPELNENNVILRDNKSYEEPIISELGVYGCILFDDKQVLMNEFSGSLLRSKFNTSNEGGVAAGFGCLDSIILY</sequence>
<dbReference type="FunFam" id="3.40.50.1760:FF:000001">
    <property type="entry name" value="Glutathione synthetase"/>
    <property type="match status" value="1"/>
</dbReference>
<feature type="binding site" evidence="11">
    <location>
        <position position="393"/>
    </location>
    <ligand>
        <name>ATP</name>
        <dbReference type="ChEBI" id="CHEBI:30616"/>
    </ligand>
</feature>
<evidence type="ECO:0000259" key="14">
    <source>
        <dbReference type="Pfam" id="PF03199"/>
    </source>
</evidence>
<dbReference type="Pfam" id="PF03917">
    <property type="entry name" value="GSH_synth_ATP"/>
    <property type="match status" value="1"/>
</dbReference>
<feature type="binding site" evidence="12">
    <location>
        <position position="148"/>
    </location>
    <ligand>
        <name>Mg(2+)</name>
        <dbReference type="ChEBI" id="CHEBI:18420"/>
    </ligand>
</feature>
<feature type="binding site" evidence="11">
    <location>
        <position position="234"/>
    </location>
    <ligand>
        <name>substrate</name>
    </ligand>
</feature>
<dbReference type="NCBIfam" id="TIGR01986">
    <property type="entry name" value="glut_syn_euk"/>
    <property type="match status" value="1"/>
</dbReference>
<reference evidence="15" key="1">
    <citation type="submission" date="2022-10" db="EMBL/GenBank/DDBJ databases">
        <authorList>
            <person name="Byrne P K."/>
        </authorList>
    </citation>
    <scope>NUCLEOTIDE SEQUENCE</scope>
    <source>
        <strain evidence="15">IFO1815</strain>
    </source>
</reference>
<feature type="binding site" evidence="11">
    <location>
        <position position="146"/>
    </location>
    <ligand>
        <name>ATP</name>
        <dbReference type="ChEBI" id="CHEBI:30616"/>
    </ligand>
</feature>
<evidence type="ECO:0000313" key="16">
    <source>
        <dbReference type="Proteomes" id="UP001161438"/>
    </source>
</evidence>
<evidence type="ECO:0000256" key="8">
    <source>
        <dbReference type="ARBA" id="ARBA00022840"/>
    </source>
</evidence>
<evidence type="ECO:0000256" key="11">
    <source>
        <dbReference type="PIRSR" id="PIRSR001558-1"/>
    </source>
</evidence>
<dbReference type="SUPFAM" id="SSF56059">
    <property type="entry name" value="Glutathione synthetase ATP-binding domain-like"/>
    <property type="match status" value="1"/>
</dbReference>
<feature type="domain" description="Glutathione synthase substrate-binding" evidence="14">
    <location>
        <begin position="219"/>
        <end position="321"/>
    </location>
</feature>
<keyword evidence="5 10" id="KW-0317">Glutathione biosynthesis</keyword>
<comment type="subunit">
    <text evidence="3">Homodimer.</text>
</comment>
<feature type="binding site" evidence="11">
    <location>
        <position position="128"/>
    </location>
    <ligand>
        <name>substrate</name>
    </ligand>
</feature>
<feature type="binding site" evidence="11">
    <location>
        <position position="469"/>
    </location>
    <ligand>
        <name>ATP</name>
        <dbReference type="ChEBI" id="CHEBI:30616"/>
    </ligand>
</feature>
<dbReference type="GO" id="GO:0004363">
    <property type="term" value="F:glutathione synthase activity"/>
    <property type="evidence" value="ECO:0007669"/>
    <property type="project" value="UniProtKB-UniRule"/>
</dbReference>
<feature type="binding site" evidence="11">
    <location>
        <position position="442"/>
    </location>
    <ligand>
        <name>ATP</name>
        <dbReference type="ChEBI" id="CHEBI:30616"/>
    </ligand>
</feature>
<dbReference type="PIRSF" id="PIRSF001558">
    <property type="entry name" value="GSHase"/>
    <property type="match status" value="1"/>
</dbReference>
<evidence type="ECO:0000256" key="2">
    <source>
        <dbReference type="ARBA" id="ARBA00010385"/>
    </source>
</evidence>
<dbReference type="InterPro" id="IPR014049">
    <property type="entry name" value="Glutathione_synthase_N_euk"/>
</dbReference>
<feature type="binding site" evidence="13">
    <location>
        <begin position="285"/>
        <end position="288"/>
    </location>
    <ligand>
        <name>substrate</name>
    </ligand>
</feature>
<keyword evidence="16" id="KW-1185">Reference proteome</keyword>
<keyword evidence="9 10" id="KW-0460">Magnesium</keyword>
<dbReference type="InterPro" id="IPR014709">
    <property type="entry name" value="Glutathione_synthase_C_euk"/>
</dbReference>
<dbReference type="GeneID" id="80921185"/>
<dbReference type="InterPro" id="IPR004887">
    <property type="entry name" value="GSH_synth_subst-bd"/>
</dbReference>
<dbReference type="GO" id="GO:0043295">
    <property type="term" value="F:glutathione binding"/>
    <property type="evidence" value="ECO:0007669"/>
    <property type="project" value="UniProtKB-UniRule"/>
</dbReference>
<evidence type="ECO:0000256" key="1">
    <source>
        <dbReference type="ARBA" id="ARBA00004965"/>
    </source>
</evidence>
<keyword evidence="8 10" id="KW-0067">ATP-binding</keyword>
<evidence type="ECO:0000256" key="12">
    <source>
        <dbReference type="PIRSR" id="PIRSR001558-2"/>
    </source>
</evidence>
<evidence type="ECO:0000256" key="9">
    <source>
        <dbReference type="ARBA" id="ARBA00022842"/>
    </source>
</evidence>
<dbReference type="Proteomes" id="UP001161438">
    <property type="component" value="Chromosome 15"/>
</dbReference>
<dbReference type="FunFam" id="3.30.1490.50:FF:000002">
    <property type="entry name" value="Glutathione synthetase"/>
    <property type="match status" value="1"/>
</dbReference>
<dbReference type="GO" id="GO:0005829">
    <property type="term" value="C:cytosol"/>
    <property type="evidence" value="ECO:0007669"/>
    <property type="project" value="TreeGrafter"/>
</dbReference>
<accession>A0AA35ISU2</accession>
<evidence type="ECO:0000256" key="10">
    <source>
        <dbReference type="PIRNR" id="PIRNR001558"/>
    </source>
</evidence>
<feature type="binding site" evidence="13">
    <location>
        <begin position="478"/>
        <end position="479"/>
    </location>
    <ligand>
        <name>substrate</name>
    </ligand>
</feature>
<dbReference type="Gene3D" id="1.10.1080.10">
    <property type="entry name" value="Glutathione Synthetase, Chain A, domain 3"/>
    <property type="match status" value="1"/>
</dbReference>
<feature type="binding site" evidence="11">
    <location>
        <begin position="382"/>
        <end position="391"/>
    </location>
    <ligand>
        <name>ATP</name>
        <dbReference type="ChEBI" id="CHEBI:30616"/>
    </ligand>
</feature>
<keyword evidence="4 10" id="KW-0436">Ligase</keyword>
<dbReference type="SUPFAM" id="SSF52440">
    <property type="entry name" value="PreATP-grasp domain"/>
    <property type="match status" value="1"/>
</dbReference>
<feature type="binding site" evidence="12">
    <location>
        <position position="386"/>
    </location>
    <ligand>
        <name>Mg(2+)</name>
        <dbReference type="ChEBI" id="CHEBI:18420"/>
    </ligand>
</feature>
<comment type="catalytic activity">
    <reaction evidence="10">
        <text>gamma-L-glutamyl-L-cysteine + glycine + ATP = glutathione + ADP + phosphate + H(+)</text>
        <dbReference type="Rhea" id="RHEA:13557"/>
        <dbReference type="ChEBI" id="CHEBI:15378"/>
        <dbReference type="ChEBI" id="CHEBI:30616"/>
        <dbReference type="ChEBI" id="CHEBI:43474"/>
        <dbReference type="ChEBI" id="CHEBI:57305"/>
        <dbReference type="ChEBI" id="CHEBI:57925"/>
        <dbReference type="ChEBI" id="CHEBI:58173"/>
        <dbReference type="ChEBI" id="CHEBI:456216"/>
        <dbReference type="EC" id="6.3.2.3"/>
    </reaction>
</comment>
<dbReference type="EC" id="6.3.2.3" evidence="10"/>
<dbReference type="EMBL" id="OX365771">
    <property type="protein sequence ID" value="CAI4036277.1"/>
    <property type="molecule type" value="Genomic_DNA"/>
</dbReference>
<evidence type="ECO:0000313" key="15">
    <source>
        <dbReference type="EMBL" id="CAI4036277.1"/>
    </source>
</evidence>